<organism evidence="2 3">
    <name type="scientific">Sphaerobolus stellatus (strain SS14)</name>
    <dbReference type="NCBI Taxonomy" id="990650"/>
    <lineage>
        <taxon>Eukaryota</taxon>
        <taxon>Fungi</taxon>
        <taxon>Dikarya</taxon>
        <taxon>Basidiomycota</taxon>
        <taxon>Agaricomycotina</taxon>
        <taxon>Agaricomycetes</taxon>
        <taxon>Phallomycetidae</taxon>
        <taxon>Geastrales</taxon>
        <taxon>Sphaerobolaceae</taxon>
        <taxon>Sphaerobolus</taxon>
    </lineage>
</organism>
<accession>A0A0C9UBW2</accession>
<sequence>MATSHLPLRDSHHNPLNDLSLSQHRRPRNCFPHMVHTPPSSIISSLRAVSLHHCKTDICCRRRQSI</sequence>
<evidence type="ECO:0000256" key="1">
    <source>
        <dbReference type="SAM" id="MobiDB-lite"/>
    </source>
</evidence>
<dbReference type="HOGENOM" id="CLU_3074528_0_0_1"/>
<evidence type="ECO:0000313" key="2">
    <source>
        <dbReference type="EMBL" id="KIJ22595.1"/>
    </source>
</evidence>
<name>A0A0C9UBW2_SPHS4</name>
<reference evidence="2 3" key="1">
    <citation type="submission" date="2014-06" db="EMBL/GenBank/DDBJ databases">
        <title>Evolutionary Origins and Diversification of the Mycorrhizal Mutualists.</title>
        <authorList>
            <consortium name="DOE Joint Genome Institute"/>
            <consortium name="Mycorrhizal Genomics Consortium"/>
            <person name="Kohler A."/>
            <person name="Kuo A."/>
            <person name="Nagy L.G."/>
            <person name="Floudas D."/>
            <person name="Copeland A."/>
            <person name="Barry K.W."/>
            <person name="Cichocki N."/>
            <person name="Veneault-Fourrey C."/>
            <person name="LaButti K."/>
            <person name="Lindquist E.A."/>
            <person name="Lipzen A."/>
            <person name="Lundell T."/>
            <person name="Morin E."/>
            <person name="Murat C."/>
            <person name="Riley R."/>
            <person name="Ohm R."/>
            <person name="Sun H."/>
            <person name="Tunlid A."/>
            <person name="Henrissat B."/>
            <person name="Grigoriev I.V."/>
            <person name="Hibbett D.S."/>
            <person name="Martin F."/>
        </authorList>
    </citation>
    <scope>NUCLEOTIDE SEQUENCE [LARGE SCALE GENOMIC DNA]</scope>
    <source>
        <strain evidence="2 3">SS14</strain>
    </source>
</reference>
<dbReference type="Proteomes" id="UP000054279">
    <property type="component" value="Unassembled WGS sequence"/>
</dbReference>
<dbReference type="AlphaFoldDB" id="A0A0C9UBW2"/>
<protein>
    <submittedName>
        <fullName evidence="2">Unplaced genomic scaffold SPHSTscaffold_1007, whole genome shotgun sequence</fullName>
    </submittedName>
</protein>
<dbReference type="EMBL" id="KN838082">
    <property type="protein sequence ID" value="KIJ22595.1"/>
    <property type="molecule type" value="Genomic_DNA"/>
</dbReference>
<gene>
    <name evidence="2" type="ORF">M422DRAFT_40005</name>
</gene>
<proteinExistence type="predicted"/>
<evidence type="ECO:0000313" key="3">
    <source>
        <dbReference type="Proteomes" id="UP000054279"/>
    </source>
</evidence>
<feature type="region of interest" description="Disordered" evidence="1">
    <location>
        <begin position="1"/>
        <end position="23"/>
    </location>
</feature>
<keyword evidence="3" id="KW-1185">Reference proteome</keyword>